<reference evidence="4 5" key="1">
    <citation type="submission" date="2017-06" db="EMBL/GenBank/DDBJ databases">
        <title>Draft genome sequence of anaerobic fermentative bacterium Anaeromicrobium sediminis DY2726D isolated from West Pacific Ocean sediments.</title>
        <authorList>
            <person name="Zeng X."/>
        </authorList>
    </citation>
    <scope>NUCLEOTIDE SEQUENCE [LARGE SCALE GENOMIC DNA]</scope>
    <source>
        <strain evidence="4 5">DY2726D</strain>
    </source>
</reference>
<dbReference type="Gene3D" id="1.10.357.10">
    <property type="entry name" value="Tetracycline Repressor, domain 2"/>
    <property type="match status" value="1"/>
</dbReference>
<accession>A0A267MJ65</accession>
<dbReference type="AlphaFoldDB" id="A0A267MJ65"/>
<evidence type="ECO:0000313" key="4">
    <source>
        <dbReference type="EMBL" id="PAB59631.1"/>
    </source>
</evidence>
<dbReference type="Proteomes" id="UP000216024">
    <property type="component" value="Unassembled WGS sequence"/>
</dbReference>
<gene>
    <name evidence="4" type="ORF">CCE28_08665</name>
</gene>
<dbReference type="InterPro" id="IPR001647">
    <property type="entry name" value="HTH_TetR"/>
</dbReference>
<dbReference type="RefSeq" id="WP_095133022.1">
    <property type="nucleotide sequence ID" value="NZ_NIBG01000006.1"/>
</dbReference>
<dbReference type="SUPFAM" id="SSF46689">
    <property type="entry name" value="Homeodomain-like"/>
    <property type="match status" value="1"/>
</dbReference>
<dbReference type="PROSITE" id="PS50977">
    <property type="entry name" value="HTH_TETR_2"/>
    <property type="match status" value="1"/>
</dbReference>
<dbReference type="InterPro" id="IPR050624">
    <property type="entry name" value="HTH-type_Tx_Regulator"/>
</dbReference>
<dbReference type="PRINTS" id="PR00455">
    <property type="entry name" value="HTHTETR"/>
</dbReference>
<dbReference type="GO" id="GO:0003677">
    <property type="term" value="F:DNA binding"/>
    <property type="evidence" value="ECO:0007669"/>
    <property type="project" value="UniProtKB-UniRule"/>
</dbReference>
<evidence type="ECO:0000259" key="3">
    <source>
        <dbReference type="PROSITE" id="PS50977"/>
    </source>
</evidence>
<organism evidence="4 5">
    <name type="scientific">Anaeromicrobium sediminis</name>
    <dbReference type="NCBI Taxonomy" id="1478221"/>
    <lineage>
        <taxon>Bacteria</taxon>
        <taxon>Bacillati</taxon>
        <taxon>Bacillota</taxon>
        <taxon>Clostridia</taxon>
        <taxon>Peptostreptococcales</taxon>
        <taxon>Thermotaleaceae</taxon>
        <taxon>Anaeromicrobium</taxon>
    </lineage>
</organism>
<keyword evidence="5" id="KW-1185">Reference proteome</keyword>
<dbReference type="PANTHER" id="PTHR43479:SF11">
    <property type="entry name" value="ACREF_ENVCD OPERON REPRESSOR-RELATED"/>
    <property type="match status" value="1"/>
</dbReference>
<evidence type="ECO:0000256" key="2">
    <source>
        <dbReference type="PROSITE-ProRule" id="PRU00335"/>
    </source>
</evidence>
<protein>
    <recommendedName>
        <fullName evidence="3">HTH tetR-type domain-containing protein</fullName>
    </recommendedName>
</protein>
<evidence type="ECO:0000256" key="1">
    <source>
        <dbReference type="ARBA" id="ARBA00023125"/>
    </source>
</evidence>
<feature type="DNA-binding region" description="H-T-H motif" evidence="2">
    <location>
        <begin position="29"/>
        <end position="48"/>
    </location>
</feature>
<comment type="caution">
    <text evidence="4">The sequence shown here is derived from an EMBL/GenBank/DDBJ whole genome shotgun (WGS) entry which is preliminary data.</text>
</comment>
<name>A0A267MJ65_9FIRM</name>
<dbReference type="PANTHER" id="PTHR43479">
    <property type="entry name" value="ACREF/ENVCD OPERON REPRESSOR-RELATED"/>
    <property type="match status" value="1"/>
</dbReference>
<dbReference type="PROSITE" id="PS01081">
    <property type="entry name" value="HTH_TETR_1"/>
    <property type="match status" value="1"/>
</dbReference>
<feature type="domain" description="HTH tetR-type" evidence="3">
    <location>
        <begin position="6"/>
        <end position="66"/>
    </location>
</feature>
<dbReference type="OrthoDB" id="9812993at2"/>
<sequence>MAKDNIDRRQIVLDTALKMIVENGIQAASMGKISKESGVAVGTIYHHFSSKEDLIRELYKEVNMKILKKFISIPKGDKPYETFCNLIKSIISYGLENPDEYEFMERYSRNPVIGKALKMEMEQMLRKESSNFFNNIPTKKNVKELPYDLSSIYISGAISEFIRAQIYEEIQVDNEHTDIFIKMIWNGLTK</sequence>
<dbReference type="InterPro" id="IPR023772">
    <property type="entry name" value="DNA-bd_HTH_TetR-type_CS"/>
</dbReference>
<proteinExistence type="predicted"/>
<dbReference type="Pfam" id="PF00440">
    <property type="entry name" value="TetR_N"/>
    <property type="match status" value="1"/>
</dbReference>
<dbReference type="EMBL" id="NIBG01000006">
    <property type="protein sequence ID" value="PAB59631.1"/>
    <property type="molecule type" value="Genomic_DNA"/>
</dbReference>
<keyword evidence="1 2" id="KW-0238">DNA-binding</keyword>
<dbReference type="InterPro" id="IPR009057">
    <property type="entry name" value="Homeodomain-like_sf"/>
</dbReference>
<evidence type="ECO:0000313" key="5">
    <source>
        <dbReference type="Proteomes" id="UP000216024"/>
    </source>
</evidence>